<keyword evidence="3" id="KW-0732">Signal</keyword>
<evidence type="ECO:0000313" key="4">
    <source>
        <dbReference type="EMBL" id="ACF07322.1"/>
    </source>
</evidence>
<feature type="chain" id="PRO_5002794284" evidence="3">
    <location>
        <begin position="22"/>
        <end position="694"/>
    </location>
</feature>
<reference evidence="4 5" key="1">
    <citation type="journal article" date="2008" name="Infect. Immun.">
        <title>Genome of Mycoplasma arthritidis.</title>
        <authorList>
            <person name="Dybvig K."/>
            <person name="Zuhua C."/>
            <person name="Lao P."/>
            <person name="Jordan D.S."/>
            <person name="French C.T."/>
            <person name="Tu A.H."/>
            <person name="Loraine A.E."/>
        </authorList>
    </citation>
    <scope>NUCLEOTIDE SEQUENCE [LARGE SCALE GENOMIC DNA]</scope>
    <source>
        <strain evidence="4 5">158L3-1</strain>
    </source>
</reference>
<organism evidence="4 5">
    <name type="scientific">Metamycoplasma arthritidis (strain 158L3-1)</name>
    <name type="common">Mycoplasma arthritidis</name>
    <dbReference type="NCBI Taxonomy" id="243272"/>
    <lineage>
        <taxon>Bacteria</taxon>
        <taxon>Bacillati</taxon>
        <taxon>Mycoplasmatota</taxon>
        <taxon>Mycoplasmoidales</taxon>
        <taxon>Metamycoplasmataceae</taxon>
        <taxon>Metamycoplasma</taxon>
    </lineage>
</organism>
<dbReference type="KEGG" id="mat:MARTH_orf500"/>
<feature type="compositionally biased region" description="Basic and acidic residues" evidence="1">
    <location>
        <begin position="28"/>
        <end position="48"/>
    </location>
</feature>
<evidence type="ECO:0000313" key="5">
    <source>
        <dbReference type="Proteomes" id="UP000008812"/>
    </source>
</evidence>
<dbReference type="AlphaFoldDB" id="B3PMS0"/>
<feature type="transmembrane region" description="Helical" evidence="2">
    <location>
        <begin position="635"/>
        <end position="656"/>
    </location>
</feature>
<evidence type="ECO:0000256" key="1">
    <source>
        <dbReference type="SAM" id="MobiDB-lite"/>
    </source>
</evidence>
<dbReference type="STRING" id="243272.MARTH_orf500"/>
<keyword evidence="2" id="KW-0812">Transmembrane</keyword>
<protein>
    <submittedName>
        <fullName evidence="4">Conserved hypothetical membrane protein</fullName>
    </submittedName>
</protein>
<feature type="compositionally biased region" description="Pro residues" evidence="1">
    <location>
        <begin position="284"/>
        <end position="295"/>
    </location>
</feature>
<sequence length="694" mass="79745">MKKIKLLILGLPLVSLLPLSAISSTTNLRDDPKPTDPKTQDPKSENSKPKGLSPEWGTFKKLFEDEWKIHGKTFLNEIKGRLNKLIEELKSDEKTPLEERLIATYYYRQVLSYFTENSTKILADPFANNFHLNFPRVYSDNKKYTYGKLTYNKKEYAGVIWGEKDPSDYKKAIGNDPKSFVKEKDEDNVLTYEEYKKVVTDYLQGLIKAWESIALNKEDLPNAKKGNKLNIKEIKVGNQTHSIIDVDLPKGFKSWSEYIASCVTTRVIEYDLEHNQKNNEQTPKTPPKPEQPPEIIPEDKPKDFDPSIENVAPLVPRIRTKYLTNPSRIVSGYTSNRSNEYFFFENPINIRFSYTVTSVSQNGNTLKYTVLIKDLVNPEKTRQYEVNEVNNYTLQQNQLDEIAVDAINKQIIKFYAALGVEKNLDYKLIGTSNTLRQALFDMVFVAISLYSNKDYKAIYRSMRSSYINYDLNTKINQEKFASATTEQYFNELRGTKTNDIYFWSHLAFSYEQVYSQLRNSLIENKKTINKIFNETFKAQNMDVSILDKGMRELERSIQLLVVQSKNFSGSANGSYETYVQQLKKVHKLLLSLAALNKKESELSTDTAKKTFQTNYQEITKVLQEQSQNQKTLIKISAAIFIALGLIMLIYGTTMLIKDRTKDKTKKINIALVVMGAIMTAIFTLILAITLGGII</sequence>
<evidence type="ECO:0000256" key="2">
    <source>
        <dbReference type="SAM" id="Phobius"/>
    </source>
</evidence>
<keyword evidence="2" id="KW-1133">Transmembrane helix</keyword>
<dbReference type="NCBIfam" id="NF045829">
    <property type="entry name" value="UU052_fam"/>
    <property type="match status" value="1"/>
</dbReference>
<name>B3PMS0_META1</name>
<keyword evidence="2" id="KW-0472">Membrane</keyword>
<dbReference type="InterPro" id="IPR054788">
    <property type="entry name" value="MSC_0620_UU052-like"/>
</dbReference>
<gene>
    <name evidence="4" type="ordered locus">MARTH_orf500</name>
</gene>
<dbReference type="eggNOG" id="ENOG5033T9M">
    <property type="taxonomic scope" value="Bacteria"/>
</dbReference>
<dbReference type="HOGENOM" id="CLU_019559_0_0_14"/>
<keyword evidence="5" id="KW-1185">Reference proteome</keyword>
<feature type="region of interest" description="Disordered" evidence="1">
    <location>
        <begin position="275"/>
        <end position="306"/>
    </location>
</feature>
<dbReference type="RefSeq" id="WP_012498279.1">
    <property type="nucleotide sequence ID" value="NC_011025.1"/>
</dbReference>
<proteinExistence type="predicted"/>
<feature type="signal peptide" evidence="3">
    <location>
        <begin position="1"/>
        <end position="21"/>
    </location>
</feature>
<feature type="transmembrane region" description="Helical" evidence="2">
    <location>
        <begin position="668"/>
        <end position="693"/>
    </location>
</feature>
<evidence type="ECO:0000256" key="3">
    <source>
        <dbReference type="SAM" id="SignalP"/>
    </source>
</evidence>
<accession>B3PMS0</accession>
<dbReference type="EMBL" id="CP001047">
    <property type="protein sequence ID" value="ACF07322.1"/>
    <property type="molecule type" value="Genomic_DNA"/>
</dbReference>
<feature type="region of interest" description="Disordered" evidence="1">
    <location>
        <begin position="26"/>
        <end position="55"/>
    </location>
</feature>
<dbReference type="Proteomes" id="UP000008812">
    <property type="component" value="Chromosome"/>
</dbReference>